<evidence type="ECO:0000256" key="8">
    <source>
        <dbReference type="ARBA" id="ARBA00023136"/>
    </source>
</evidence>
<gene>
    <name evidence="11" type="ORF">SAMN05192585_10519</name>
</gene>
<dbReference type="RefSeq" id="WP_092638143.1">
    <property type="nucleotide sequence ID" value="NZ_FNID01000005.1"/>
</dbReference>
<feature type="transmembrane region" description="Helical" evidence="9">
    <location>
        <begin position="142"/>
        <end position="159"/>
    </location>
</feature>
<accession>A0A1G9W2V9</accession>
<dbReference type="SUPFAM" id="SSF161098">
    <property type="entry name" value="MetI-like"/>
    <property type="match status" value="1"/>
</dbReference>
<feature type="transmembrane region" description="Helical" evidence="9">
    <location>
        <begin position="199"/>
        <end position="224"/>
    </location>
</feature>
<dbReference type="PANTHER" id="PTHR32243">
    <property type="entry name" value="MALTOSE TRANSPORT SYSTEM PERMEASE-RELATED"/>
    <property type="match status" value="1"/>
</dbReference>
<keyword evidence="6 9" id="KW-0812">Transmembrane</keyword>
<evidence type="ECO:0000256" key="5">
    <source>
        <dbReference type="ARBA" id="ARBA00022597"/>
    </source>
</evidence>
<dbReference type="InterPro" id="IPR000515">
    <property type="entry name" value="MetI-like"/>
</dbReference>
<evidence type="ECO:0000256" key="7">
    <source>
        <dbReference type="ARBA" id="ARBA00022989"/>
    </source>
</evidence>
<keyword evidence="5" id="KW-0762">Sugar transport</keyword>
<dbReference type="PROSITE" id="PS50928">
    <property type="entry name" value="ABC_TM1"/>
    <property type="match status" value="1"/>
</dbReference>
<feature type="transmembrane region" description="Helical" evidence="9">
    <location>
        <begin position="70"/>
        <end position="97"/>
    </location>
</feature>
<dbReference type="Pfam" id="PF00528">
    <property type="entry name" value="BPD_transp_1"/>
    <property type="match status" value="1"/>
</dbReference>
<dbReference type="GO" id="GO:0015423">
    <property type="term" value="F:ABC-type maltose transporter activity"/>
    <property type="evidence" value="ECO:0007669"/>
    <property type="project" value="TreeGrafter"/>
</dbReference>
<dbReference type="PANTHER" id="PTHR32243:SF50">
    <property type="entry name" value="MALTOSE_MALTODEXTRIN TRANSPORT SYSTEM PERMEASE PROTEIN MALG"/>
    <property type="match status" value="1"/>
</dbReference>
<dbReference type="CDD" id="cd06261">
    <property type="entry name" value="TM_PBP2"/>
    <property type="match status" value="1"/>
</dbReference>
<proteinExistence type="inferred from homology"/>
<feature type="transmembrane region" description="Helical" evidence="9">
    <location>
        <begin position="244"/>
        <end position="266"/>
    </location>
</feature>
<dbReference type="InterPro" id="IPR035906">
    <property type="entry name" value="MetI-like_sf"/>
</dbReference>
<evidence type="ECO:0000259" key="10">
    <source>
        <dbReference type="PROSITE" id="PS50928"/>
    </source>
</evidence>
<evidence type="ECO:0000313" key="12">
    <source>
        <dbReference type="Proteomes" id="UP000199182"/>
    </source>
</evidence>
<keyword evidence="8 9" id="KW-0472">Membrane</keyword>
<dbReference type="Proteomes" id="UP000199182">
    <property type="component" value="Unassembled WGS sequence"/>
</dbReference>
<keyword evidence="7 9" id="KW-1133">Transmembrane helix</keyword>
<dbReference type="AlphaFoldDB" id="A0A1G9W2V9"/>
<evidence type="ECO:0000256" key="2">
    <source>
        <dbReference type="ARBA" id="ARBA00009047"/>
    </source>
</evidence>
<dbReference type="Gene3D" id="1.10.3720.10">
    <property type="entry name" value="MetI-like"/>
    <property type="match status" value="1"/>
</dbReference>
<comment type="subcellular location">
    <subcellularLocation>
        <location evidence="1 9">Cell membrane</location>
        <topology evidence="1 9">Multi-pass membrane protein</topology>
    </subcellularLocation>
</comment>
<keyword evidence="12" id="KW-1185">Reference proteome</keyword>
<dbReference type="STRING" id="258515.SAMN05192585_10519"/>
<dbReference type="InterPro" id="IPR050901">
    <property type="entry name" value="BP-dep_ABC_trans_perm"/>
</dbReference>
<dbReference type="OrthoDB" id="153186at2"/>
<dbReference type="EMBL" id="FNID01000005">
    <property type="protein sequence ID" value="SDM78405.1"/>
    <property type="molecule type" value="Genomic_DNA"/>
</dbReference>
<evidence type="ECO:0000256" key="4">
    <source>
        <dbReference type="ARBA" id="ARBA00022475"/>
    </source>
</evidence>
<feature type="transmembrane region" description="Helical" evidence="9">
    <location>
        <begin position="12"/>
        <end position="34"/>
    </location>
</feature>
<evidence type="ECO:0000256" key="6">
    <source>
        <dbReference type="ARBA" id="ARBA00022692"/>
    </source>
</evidence>
<sequence length="281" mass="30824">MTGIKISRGAKLAALNLILIIICLLALLPILYAISVSLNAHNEVISSSFSFFPKELTLENYRMILFDKPFLVWLFNTGLLSLATVVAAIAVSVPAAYAFSRRRFVGRKAILYILLLLNAFPGILSMFAVYNLLKPMGLVNSYQGLILIYVGTMGIFGLWNMKGYFDTIPEEIEEAGKIDGANDFQIVTKIVLPLAKPSIIVTAVMVLIFVWNEYIFAVTFMTGAEKYTLAAGLYSLQATEYTRNWPVFSAASLLASLPILVVFFAIQKHMVSGLTAGGVKG</sequence>
<feature type="transmembrane region" description="Helical" evidence="9">
    <location>
        <begin position="109"/>
        <end position="130"/>
    </location>
</feature>
<dbReference type="GO" id="GO:0042956">
    <property type="term" value="P:maltodextrin transmembrane transport"/>
    <property type="evidence" value="ECO:0007669"/>
    <property type="project" value="TreeGrafter"/>
</dbReference>
<evidence type="ECO:0000256" key="3">
    <source>
        <dbReference type="ARBA" id="ARBA00022448"/>
    </source>
</evidence>
<name>A0A1G9W2V9_9FIRM</name>
<evidence type="ECO:0000256" key="1">
    <source>
        <dbReference type="ARBA" id="ARBA00004651"/>
    </source>
</evidence>
<keyword evidence="3 9" id="KW-0813">Transport</keyword>
<comment type="similarity">
    <text evidence="2">Belongs to the binding-protein-dependent transport system permease family. MalFG subfamily.</text>
</comment>
<keyword evidence="4" id="KW-1003">Cell membrane</keyword>
<protein>
    <submittedName>
        <fullName evidence="11">Carbohydrate ABC transporter membrane protein 2, CUT1 family</fullName>
    </submittedName>
</protein>
<reference evidence="11 12" key="1">
    <citation type="submission" date="2016-10" db="EMBL/GenBank/DDBJ databases">
        <authorList>
            <person name="de Groot N.N."/>
        </authorList>
    </citation>
    <scope>NUCLEOTIDE SEQUENCE [LARGE SCALE GENOMIC DNA]</scope>
    <source>
        <strain evidence="11 12">CGMCC 1.5012</strain>
    </source>
</reference>
<organism evidence="11 12">
    <name type="scientific">Acetanaerobacterium elongatum</name>
    <dbReference type="NCBI Taxonomy" id="258515"/>
    <lineage>
        <taxon>Bacteria</taxon>
        <taxon>Bacillati</taxon>
        <taxon>Bacillota</taxon>
        <taxon>Clostridia</taxon>
        <taxon>Eubacteriales</taxon>
        <taxon>Oscillospiraceae</taxon>
        <taxon>Acetanaerobacterium</taxon>
    </lineage>
</organism>
<evidence type="ECO:0000313" key="11">
    <source>
        <dbReference type="EMBL" id="SDM78405.1"/>
    </source>
</evidence>
<evidence type="ECO:0000256" key="9">
    <source>
        <dbReference type="RuleBase" id="RU363032"/>
    </source>
</evidence>
<feature type="domain" description="ABC transmembrane type-1" evidence="10">
    <location>
        <begin position="74"/>
        <end position="266"/>
    </location>
</feature>
<dbReference type="GO" id="GO:0005886">
    <property type="term" value="C:plasma membrane"/>
    <property type="evidence" value="ECO:0007669"/>
    <property type="project" value="UniProtKB-SubCell"/>
</dbReference>